<dbReference type="CDD" id="cd19946">
    <property type="entry name" value="GlpA-like_Fer2_BFD-like"/>
    <property type="match status" value="1"/>
</dbReference>
<evidence type="ECO:0000313" key="3">
    <source>
        <dbReference type="EMBL" id="SDC59773.1"/>
    </source>
</evidence>
<dbReference type="RefSeq" id="WP_176763164.1">
    <property type="nucleotide sequence ID" value="NZ_FMZL01000026.1"/>
</dbReference>
<dbReference type="AlphaFoldDB" id="A0A1G6MW55"/>
<sequence>MDGTTIYDALVIGAGVSGCSIARELSRLDGRFLVLEAEDDVCAGTSKANSAIVHAGFDAKTGTLMAKLNVEGNALFPQLARELGFAFDRIGSLVVCTRQEDMPALEALLERGRANGVPELRIVGREELVRMEPNIADGAVAALWAPTAGICDPFALTAALAESAATNGVRFRFNARVTAVGPATLSGGAPGWKVTAGNATFFSRVVINAAGVYADQIHNMVSADTLTITPRRGEYELLDTTAGSHVRHTVFMLPTKMGKGVLVTPTVHGNLLVGPTADDIEDKRGTQTTPEGLKAVRRKSALTVKDIPFRETITSFSGLRAHQPGHEFIIGPVAGAPGFLDCAGIESPGLTACPAIGRMVAAQANEILGLPRNQSFEPRRRPIPDLKRISQGEWERLIERDPAYGTIVCRCCRVSEAQIRDACRRVPGARSLDGVKHRTGACMGRCQAGFCTPRIMEILAEEVDGLAMEDVTKCGPGSRMVVGHDKQTEGGERHD</sequence>
<gene>
    <name evidence="3" type="ORF">SAMN04487824_1268</name>
</gene>
<evidence type="ECO:0000313" key="4">
    <source>
        <dbReference type="Proteomes" id="UP000198528"/>
    </source>
</evidence>
<dbReference type="STRING" id="604330.SAMN04489857_0904"/>
<feature type="domain" description="BFD-like [2Fe-2S]-binding" evidence="2">
    <location>
        <begin position="407"/>
        <end position="461"/>
    </location>
</feature>
<dbReference type="InterPro" id="IPR006076">
    <property type="entry name" value="FAD-dep_OxRdtase"/>
</dbReference>
<dbReference type="InterPro" id="IPR041854">
    <property type="entry name" value="BFD-like_2Fe2S-bd_dom_sf"/>
</dbReference>
<evidence type="ECO:0000259" key="1">
    <source>
        <dbReference type="Pfam" id="PF01266"/>
    </source>
</evidence>
<proteinExistence type="predicted"/>
<accession>A0A1G6MW55</accession>
<dbReference type="Gene3D" id="3.50.50.60">
    <property type="entry name" value="FAD/NAD(P)-binding domain"/>
    <property type="match status" value="1"/>
</dbReference>
<dbReference type="Gene3D" id="1.10.10.1100">
    <property type="entry name" value="BFD-like [2Fe-2S]-binding domain"/>
    <property type="match status" value="1"/>
</dbReference>
<evidence type="ECO:0000259" key="2">
    <source>
        <dbReference type="Pfam" id="PF04324"/>
    </source>
</evidence>
<organism evidence="3 4">
    <name type="scientific">Parafannyhessea umbonata</name>
    <dbReference type="NCBI Taxonomy" id="604330"/>
    <lineage>
        <taxon>Bacteria</taxon>
        <taxon>Bacillati</taxon>
        <taxon>Actinomycetota</taxon>
        <taxon>Coriobacteriia</taxon>
        <taxon>Coriobacteriales</taxon>
        <taxon>Atopobiaceae</taxon>
        <taxon>Parafannyhessea</taxon>
    </lineage>
</organism>
<dbReference type="PANTHER" id="PTHR42720">
    <property type="entry name" value="GLYCEROL-3-PHOSPHATE DEHYDROGENASE"/>
    <property type="match status" value="1"/>
</dbReference>
<reference evidence="4" key="1">
    <citation type="submission" date="2016-10" db="EMBL/GenBank/DDBJ databases">
        <authorList>
            <person name="Varghese N."/>
            <person name="Submissions S."/>
        </authorList>
    </citation>
    <scope>NUCLEOTIDE SEQUENCE [LARGE SCALE GENOMIC DNA]</scope>
    <source>
        <strain evidence="4">DSM 22619</strain>
    </source>
</reference>
<name>A0A1G6MW55_9ACTN</name>
<dbReference type="PANTHER" id="PTHR42720:SF1">
    <property type="entry name" value="GLYCEROL 3-PHOSPHATE OXIDASE"/>
    <property type="match status" value="1"/>
</dbReference>
<keyword evidence="4" id="KW-1185">Reference proteome</keyword>
<dbReference type="InterPro" id="IPR052745">
    <property type="entry name" value="G3P_Oxidase/Oxidoreductase"/>
</dbReference>
<dbReference type="Gene3D" id="3.30.9.10">
    <property type="entry name" value="D-Amino Acid Oxidase, subunit A, domain 2"/>
    <property type="match status" value="1"/>
</dbReference>
<dbReference type="Pfam" id="PF01266">
    <property type="entry name" value="DAO"/>
    <property type="match status" value="1"/>
</dbReference>
<protein>
    <submittedName>
        <fullName evidence="3">Glycerol-3-phosphate dehydrogenase</fullName>
    </submittedName>
</protein>
<dbReference type="EMBL" id="FMZL01000026">
    <property type="protein sequence ID" value="SDC59773.1"/>
    <property type="molecule type" value="Genomic_DNA"/>
</dbReference>
<feature type="domain" description="FAD dependent oxidoreductase" evidence="1">
    <location>
        <begin position="8"/>
        <end position="362"/>
    </location>
</feature>
<dbReference type="Pfam" id="PF04324">
    <property type="entry name" value="Fer2_BFD"/>
    <property type="match status" value="1"/>
</dbReference>
<dbReference type="InterPro" id="IPR007419">
    <property type="entry name" value="BFD-like_2Fe2S-bd_dom"/>
</dbReference>
<dbReference type="InterPro" id="IPR036188">
    <property type="entry name" value="FAD/NAD-bd_sf"/>
</dbReference>
<dbReference type="Proteomes" id="UP000198528">
    <property type="component" value="Unassembled WGS sequence"/>
</dbReference>
<dbReference type="SUPFAM" id="SSF51905">
    <property type="entry name" value="FAD/NAD(P)-binding domain"/>
    <property type="match status" value="1"/>
</dbReference>